<protein>
    <submittedName>
        <fullName evidence="3">Ground-like domain protein</fullName>
    </submittedName>
</protein>
<sequence length="352" mass="40291">MCMRQCLPQNDAFFFQEKICWKRVQFNSTDLRNHRGRRPPQQPPRIPDIVVKVERNGDSQFNFGPLPLGSSATPPRIHPHKKEKQILVQATTSLSNRSGKVLKHPNQEKNNRRILTGSKQRNNSLRKVNTHSETHARNTSSETLPVAVAETKRVDQEQFHSDDHSDYDEEDDITEHSQGSFASTPNKTFQDNISVNNIAVELSYVNGHSSYVFPEKQHPLKECFYNPSGYACCNRNLNDEIVRTFEQLVNDPTFSTCNIQKIANVLQRNCSRRFKMKFETIVGLSDYAQRVNFKKDLVCKVELAGRYMLAYATPEHDGDRAKREDPAEQVEDHTSDDMITGESSTTVHSLLI</sequence>
<dbReference type="PANTHER" id="PTHR31967">
    <property type="entry name" value="GROUNDHOG (HEDGEHOG-LIKE FAMILY)-RELATED"/>
    <property type="match status" value="1"/>
</dbReference>
<dbReference type="OrthoDB" id="5854129at2759"/>
<organism evidence="3 4">
    <name type="scientific">Ancylostoma caninum</name>
    <name type="common">Dog hookworm</name>
    <dbReference type="NCBI Taxonomy" id="29170"/>
    <lineage>
        <taxon>Eukaryota</taxon>
        <taxon>Metazoa</taxon>
        <taxon>Ecdysozoa</taxon>
        <taxon>Nematoda</taxon>
        <taxon>Chromadorea</taxon>
        <taxon>Rhabditida</taxon>
        <taxon>Rhabditina</taxon>
        <taxon>Rhabditomorpha</taxon>
        <taxon>Strongyloidea</taxon>
        <taxon>Ancylostomatidae</taxon>
        <taxon>Ancylostomatinae</taxon>
        <taxon>Ancylostoma</taxon>
    </lineage>
</organism>
<feature type="compositionally biased region" description="Basic and acidic residues" evidence="1">
    <location>
        <begin position="150"/>
        <end position="164"/>
    </location>
</feature>
<name>A0A368G9X6_ANCCA</name>
<keyword evidence="4" id="KW-1185">Reference proteome</keyword>
<feature type="compositionally biased region" description="Polar residues" evidence="1">
    <location>
        <begin position="341"/>
        <end position="352"/>
    </location>
</feature>
<dbReference type="EMBL" id="JOJR01000246">
    <property type="protein sequence ID" value="RCN41214.1"/>
    <property type="molecule type" value="Genomic_DNA"/>
</dbReference>
<accession>A0A368G9X6</accession>
<gene>
    <name evidence="3" type="ORF">ANCCAN_12852</name>
</gene>
<feature type="domain" description="Ground-like" evidence="2">
    <location>
        <begin position="229"/>
        <end position="311"/>
    </location>
</feature>
<dbReference type="Proteomes" id="UP000252519">
    <property type="component" value="Unassembled WGS sequence"/>
</dbReference>
<evidence type="ECO:0000313" key="4">
    <source>
        <dbReference type="Proteomes" id="UP000252519"/>
    </source>
</evidence>
<dbReference type="Pfam" id="PF04155">
    <property type="entry name" value="Ground-like"/>
    <property type="match status" value="1"/>
</dbReference>
<feature type="region of interest" description="Disordered" evidence="1">
    <location>
        <begin position="315"/>
        <end position="352"/>
    </location>
</feature>
<proteinExistence type="predicted"/>
<feature type="compositionally biased region" description="Polar residues" evidence="1">
    <location>
        <begin position="117"/>
        <end position="127"/>
    </location>
</feature>
<evidence type="ECO:0000256" key="1">
    <source>
        <dbReference type="SAM" id="MobiDB-lite"/>
    </source>
</evidence>
<comment type="caution">
    <text evidence="3">The sequence shown here is derived from an EMBL/GenBank/DDBJ whole genome shotgun (WGS) entry which is preliminary data.</text>
</comment>
<dbReference type="PANTHER" id="PTHR31967:SF14">
    <property type="entry name" value="GROUND-LIKE DOMAIN-CONTAINING PROTEIN"/>
    <property type="match status" value="1"/>
</dbReference>
<dbReference type="STRING" id="29170.A0A368G9X6"/>
<dbReference type="InterPro" id="IPR007284">
    <property type="entry name" value="Ground-like_dom"/>
</dbReference>
<evidence type="ECO:0000313" key="3">
    <source>
        <dbReference type="EMBL" id="RCN41214.1"/>
    </source>
</evidence>
<evidence type="ECO:0000259" key="2">
    <source>
        <dbReference type="Pfam" id="PF04155"/>
    </source>
</evidence>
<feature type="compositionally biased region" description="Basic and acidic residues" evidence="1">
    <location>
        <begin position="315"/>
        <end position="336"/>
    </location>
</feature>
<reference evidence="3 4" key="1">
    <citation type="submission" date="2014-10" db="EMBL/GenBank/DDBJ databases">
        <title>Draft genome of the hookworm Ancylostoma caninum.</title>
        <authorList>
            <person name="Mitreva M."/>
        </authorList>
    </citation>
    <scope>NUCLEOTIDE SEQUENCE [LARGE SCALE GENOMIC DNA]</scope>
    <source>
        <strain evidence="3 4">Baltimore</strain>
    </source>
</reference>
<feature type="compositionally biased region" description="Polar residues" evidence="1">
    <location>
        <begin position="176"/>
        <end position="188"/>
    </location>
</feature>
<feature type="region of interest" description="Disordered" evidence="1">
    <location>
        <begin position="94"/>
        <end position="188"/>
    </location>
</feature>
<dbReference type="AlphaFoldDB" id="A0A368G9X6"/>